<protein>
    <submittedName>
        <fullName evidence="2">Peptidase M15B</fullName>
    </submittedName>
</protein>
<gene>
    <name evidence="2" type="ORF">UFOVP1313_38</name>
</gene>
<dbReference type="Gene3D" id="3.30.1380.10">
    <property type="match status" value="1"/>
</dbReference>
<feature type="domain" description="D-alanyl-D-alanine carboxypeptidase-like core" evidence="1">
    <location>
        <begin position="49"/>
        <end position="99"/>
    </location>
</feature>
<sequence length="149" mass="16910">MENGKLPPSALQAIPFGRLAKGDPARSWLAMRYFIGRRKNLWIRPGGPNSSYRTYQKQVEFYNAYRNGSGPLAARPGTSNHGWGRAVDAADPQYQAAIRTVGHLFGWGIQGGQLSSDAMSESWHCTFVKMTPKARYWYARYRLARRKKK</sequence>
<accession>A0A6J5RUA7</accession>
<evidence type="ECO:0000259" key="1">
    <source>
        <dbReference type="Pfam" id="PF02557"/>
    </source>
</evidence>
<dbReference type="InterPro" id="IPR003709">
    <property type="entry name" value="VanY-like_core_dom"/>
</dbReference>
<dbReference type="InterPro" id="IPR009045">
    <property type="entry name" value="Zn_M74/Hedgehog-like"/>
</dbReference>
<dbReference type="Pfam" id="PF02557">
    <property type="entry name" value="VanY"/>
    <property type="match status" value="1"/>
</dbReference>
<dbReference type="EMBL" id="LR797260">
    <property type="protein sequence ID" value="CAB4197907.1"/>
    <property type="molecule type" value="Genomic_DNA"/>
</dbReference>
<dbReference type="SUPFAM" id="SSF55166">
    <property type="entry name" value="Hedgehog/DD-peptidase"/>
    <property type="match status" value="1"/>
</dbReference>
<name>A0A6J5RUA7_9CAUD</name>
<dbReference type="GO" id="GO:0006508">
    <property type="term" value="P:proteolysis"/>
    <property type="evidence" value="ECO:0007669"/>
    <property type="project" value="InterPro"/>
</dbReference>
<dbReference type="CDD" id="cd14814">
    <property type="entry name" value="Peptidase_M15"/>
    <property type="match status" value="1"/>
</dbReference>
<reference evidence="2" key="1">
    <citation type="submission" date="2020-05" db="EMBL/GenBank/DDBJ databases">
        <authorList>
            <person name="Chiriac C."/>
            <person name="Salcher M."/>
            <person name="Ghai R."/>
            <person name="Kavagutti S V."/>
        </authorList>
    </citation>
    <scope>NUCLEOTIDE SEQUENCE</scope>
</reference>
<proteinExistence type="predicted"/>
<organism evidence="2">
    <name type="scientific">uncultured Caudovirales phage</name>
    <dbReference type="NCBI Taxonomy" id="2100421"/>
    <lineage>
        <taxon>Viruses</taxon>
        <taxon>Duplodnaviria</taxon>
        <taxon>Heunggongvirae</taxon>
        <taxon>Uroviricota</taxon>
        <taxon>Caudoviricetes</taxon>
        <taxon>Peduoviridae</taxon>
        <taxon>Maltschvirus</taxon>
        <taxon>Maltschvirus maltsch</taxon>
    </lineage>
</organism>
<dbReference type="GO" id="GO:0008233">
    <property type="term" value="F:peptidase activity"/>
    <property type="evidence" value="ECO:0007669"/>
    <property type="project" value="InterPro"/>
</dbReference>
<evidence type="ECO:0000313" key="2">
    <source>
        <dbReference type="EMBL" id="CAB4197907.1"/>
    </source>
</evidence>